<organism evidence="2 3">
    <name type="scientific">Aspergillus clavatus (strain ATCC 1007 / CBS 513.65 / DSM 816 / NCTC 3887 / NRRL 1 / QM 1276 / 107)</name>
    <dbReference type="NCBI Taxonomy" id="344612"/>
    <lineage>
        <taxon>Eukaryota</taxon>
        <taxon>Fungi</taxon>
        <taxon>Dikarya</taxon>
        <taxon>Ascomycota</taxon>
        <taxon>Pezizomycotina</taxon>
        <taxon>Eurotiomycetes</taxon>
        <taxon>Eurotiomycetidae</taxon>
        <taxon>Eurotiales</taxon>
        <taxon>Aspergillaceae</taxon>
        <taxon>Aspergillus</taxon>
        <taxon>Aspergillus subgen. Fumigati</taxon>
    </lineage>
</organism>
<dbReference type="Gene3D" id="3.30.710.10">
    <property type="entry name" value="Potassium Channel Kv1.1, Chain A"/>
    <property type="match status" value="1"/>
</dbReference>
<dbReference type="KEGG" id="act:ACLA_089360"/>
<keyword evidence="3" id="KW-1185">Reference proteome</keyword>
<dbReference type="SUPFAM" id="SSF54695">
    <property type="entry name" value="POZ domain"/>
    <property type="match status" value="1"/>
</dbReference>
<reference evidence="2 3" key="1">
    <citation type="journal article" date="2008" name="PLoS Genet.">
        <title>Genomic islands in the pathogenic filamentous fungus Aspergillus fumigatus.</title>
        <authorList>
            <person name="Fedorova N.D."/>
            <person name="Khaldi N."/>
            <person name="Joardar V.S."/>
            <person name="Maiti R."/>
            <person name="Amedeo P."/>
            <person name="Anderson M.J."/>
            <person name="Crabtree J."/>
            <person name="Silva J.C."/>
            <person name="Badger J.H."/>
            <person name="Albarraq A."/>
            <person name="Angiuoli S."/>
            <person name="Bussey H."/>
            <person name="Bowyer P."/>
            <person name="Cotty P.J."/>
            <person name="Dyer P.S."/>
            <person name="Egan A."/>
            <person name="Galens K."/>
            <person name="Fraser-Liggett C.M."/>
            <person name="Haas B.J."/>
            <person name="Inman J.M."/>
            <person name="Kent R."/>
            <person name="Lemieux S."/>
            <person name="Malavazi I."/>
            <person name="Orvis J."/>
            <person name="Roemer T."/>
            <person name="Ronning C.M."/>
            <person name="Sundaram J.P."/>
            <person name="Sutton G."/>
            <person name="Turner G."/>
            <person name="Venter J.C."/>
            <person name="White O.R."/>
            <person name="Whitty B.R."/>
            <person name="Youngman P."/>
            <person name="Wolfe K.H."/>
            <person name="Goldman G.H."/>
            <person name="Wortman J.R."/>
            <person name="Jiang B."/>
            <person name="Denning D.W."/>
            <person name="Nierman W.C."/>
        </authorList>
    </citation>
    <scope>NUCLEOTIDE SEQUENCE [LARGE SCALE GENOMIC DNA]</scope>
    <source>
        <strain evidence="3">ATCC 1007 / CBS 513.65 / DSM 816 / NCTC 3887 / NRRL 1</strain>
    </source>
</reference>
<dbReference type="RefSeq" id="XP_001272670.1">
    <property type="nucleotide sequence ID" value="XM_001272669.1"/>
</dbReference>
<dbReference type="CDD" id="cd18186">
    <property type="entry name" value="BTB_POZ_ZBTB_KLHL-like"/>
    <property type="match status" value="1"/>
</dbReference>
<dbReference type="Proteomes" id="UP000006701">
    <property type="component" value="Unassembled WGS sequence"/>
</dbReference>
<dbReference type="HOGENOM" id="CLU_031555_2_0_1"/>
<dbReference type="AlphaFoldDB" id="A1CEE5"/>
<name>A1CEE5_ASPCL</name>
<dbReference type="OMA" id="ESATYLQ"/>
<evidence type="ECO:0000313" key="3">
    <source>
        <dbReference type="Proteomes" id="UP000006701"/>
    </source>
</evidence>
<evidence type="ECO:0000256" key="1">
    <source>
        <dbReference type="SAM" id="MobiDB-lite"/>
    </source>
</evidence>
<accession>A1CEE5</accession>
<sequence length="343" mass="38190">MEETGESASGRAIGQNMHIIDPDGEVVIILRNANAPFAEWSDDLNAEPNDPGPAQQPNCDNDTENSHRFQVSMKHLTLASPVFKKILTGGWKESATYLQKGTVEITAESWDSEALLILLRAMHCQNDQLPKQLTLEMIAKLAILADYYECREVLGFFSNIWVQALEKPPATLCRDSILWLWISWFFRLPEQFEEVTSTVMSQSNGCIDHLGLPIPATLIETMYSTRESWIDTIIKRLRQAQADLFSGKLGCGLECRSIMYGALTLQMHPTGLLSPSLIAPYLGANYHQIVQHISALASPEWGSTSKSARGNLRRHSCSASSFVWLLGYPSGSIPGISGEDKYW</sequence>
<protein>
    <submittedName>
        <fullName evidence="2">Uncharacterized protein</fullName>
    </submittedName>
</protein>
<dbReference type="GeneID" id="4705328"/>
<proteinExistence type="predicted"/>
<dbReference type="EMBL" id="DS027052">
    <property type="protein sequence ID" value="EAW11244.1"/>
    <property type="molecule type" value="Genomic_DNA"/>
</dbReference>
<evidence type="ECO:0000313" key="2">
    <source>
        <dbReference type="EMBL" id="EAW11244.1"/>
    </source>
</evidence>
<dbReference type="InterPro" id="IPR011333">
    <property type="entry name" value="SKP1/BTB/POZ_sf"/>
</dbReference>
<gene>
    <name evidence="2" type="ORF">ACLA_089360</name>
</gene>
<feature type="region of interest" description="Disordered" evidence="1">
    <location>
        <begin position="41"/>
        <end position="65"/>
    </location>
</feature>
<dbReference type="VEuPathDB" id="FungiDB:ACLA_089360"/>
<dbReference type="STRING" id="344612.A1CEE5"/>
<dbReference type="eggNOG" id="ENOG502S8FX">
    <property type="taxonomic scope" value="Eukaryota"/>
</dbReference>
<dbReference type="OrthoDB" id="5326346at2759"/>